<dbReference type="GO" id="GO:0005737">
    <property type="term" value="C:cytoplasm"/>
    <property type="evidence" value="ECO:0007669"/>
    <property type="project" value="UniProtKB-SubCell"/>
</dbReference>
<feature type="region of interest" description="Disordered" evidence="10">
    <location>
        <begin position="124"/>
        <end position="251"/>
    </location>
</feature>
<comment type="similarity">
    <text evidence="3">Belongs to the protein phosphatase inhibitor 1 family.</text>
</comment>
<evidence type="ECO:0000256" key="8">
    <source>
        <dbReference type="ARBA" id="ARBA00029874"/>
    </source>
</evidence>
<evidence type="ECO:0000256" key="1">
    <source>
        <dbReference type="ARBA" id="ARBA00002900"/>
    </source>
</evidence>
<feature type="region of interest" description="Disordered" evidence="10">
    <location>
        <begin position="1"/>
        <end position="20"/>
    </location>
</feature>
<evidence type="ECO:0000256" key="2">
    <source>
        <dbReference type="ARBA" id="ARBA00004496"/>
    </source>
</evidence>
<proteinExistence type="inferred from homology"/>
<dbReference type="PANTHER" id="PTHR15417">
    <property type="entry name" value="PROTEIN PHOSPHATASE INHIBITOR AND DOPAMINE- AND CAMP-REGULATED NEURONAL PHOSPHOPROTEIN"/>
    <property type="match status" value="1"/>
</dbReference>
<reference evidence="11 12" key="1">
    <citation type="submission" date="2019-04" db="EMBL/GenBank/DDBJ databases">
        <authorList>
            <consortium name="Wellcome Sanger Institute Data Sharing"/>
        </authorList>
    </citation>
    <scope>NUCLEOTIDE SEQUENCE [LARGE SCALE GENOMIC DNA]</scope>
</reference>
<reference evidence="11" key="2">
    <citation type="submission" date="2025-08" db="UniProtKB">
        <authorList>
            <consortium name="Ensembl"/>
        </authorList>
    </citation>
    <scope>IDENTIFICATION</scope>
</reference>
<feature type="compositionally biased region" description="Acidic residues" evidence="10">
    <location>
        <begin position="124"/>
        <end position="133"/>
    </location>
</feature>
<dbReference type="Proteomes" id="UP000694397">
    <property type="component" value="Chromosome 8"/>
</dbReference>
<dbReference type="AlphaFoldDB" id="A0A8C9WNX4"/>
<comment type="function">
    <text evidence="1">Inhibitor of protein-phosphatase 1.</text>
</comment>
<reference evidence="11" key="3">
    <citation type="submission" date="2025-09" db="UniProtKB">
        <authorList>
            <consortium name="Ensembl"/>
        </authorList>
    </citation>
    <scope>IDENTIFICATION</scope>
</reference>
<evidence type="ECO:0000256" key="3">
    <source>
        <dbReference type="ARBA" id="ARBA00007775"/>
    </source>
</evidence>
<keyword evidence="5" id="KW-0963">Cytoplasm</keyword>
<dbReference type="PANTHER" id="PTHR15417:SF2">
    <property type="entry name" value="PROTEIN PHOSPHATASE 1 REGULATORY SUBUNIT 1B"/>
    <property type="match status" value="1"/>
</dbReference>
<evidence type="ECO:0000256" key="4">
    <source>
        <dbReference type="ARBA" id="ARBA00020090"/>
    </source>
</evidence>
<keyword evidence="12" id="KW-1185">Reference proteome</keyword>
<dbReference type="Ensembl" id="ENSSFOT00015046076.1">
    <property type="protein sequence ID" value="ENSSFOP00015076599.1"/>
    <property type="gene ID" value="ENSSFOG00015031415.1"/>
</dbReference>
<keyword evidence="6" id="KW-0597">Phosphoprotein</keyword>
<dbReference type="Pfam" id="PF05395">
    <property type="entry name" value="DARPP-32"/>
    <property type="match status" value="1"/>
</dbReference>
<gene>
    <name evidence="11" type="primary">PPP1R1B</name>
    <name evidence="11" type="synonym">LOC108941598</name>
</gene>
<evidence type="ECO:0000256" key="6">
    <source>
        <dbReference type="ARBA" id="ARBA00022553"/>
    </source>
</evidence>
<evidence type="ECO:0000313" key="12">
    <source>
        <dbReference type="Proteomes" id="UP000694397"/>
    </source>
</evidence>
<sequence>MDPSAPTEVGGETKEKKKIHFSVPAAVSSQLDPRQVEMIRRRRPTPATLFRVAEQPSPEDDGSTHQWIVGENGVLKPKRVNPSVYQPPSLKAVQRMAQAHMQKLGACPPLEDPCEGDESDDYLWLEEEGEVEESPVLGAGETGGDSCVPHRANIASAPCHTDTPGHGNVRSPPGERPSPSLLSALVDTHFEGHRSDGPPAATDAPDSQSRQRRRSGGAAELPERDKEEGKREADEEEEEEEDEELRGRASD</sequence>
<evidence type="ECO:0000256" key="10">
    <source>
        <dbReference type="SAM" id="MobiDB-lite"/>
    </source>
</evidence>
<dbReference type="GO" id="GO:0004864">
    <property type="term" value="F:protein phosphatase inhibitor activity"/>
    <property type="evidence" value="ECO:0007669"/>
    <property type="project" value="UniProtKB-KW"/>
</dbReference>
<name>A0A8C9WNX4_SCLFO</name>
<feature type="compositionally biased region" description="Acidic residues" evidence="10">
    <location>
        <begin position="234"/>
        <end position="244"/>
    </location>
</feature>
<dbReference type="OrthoDB" id="9946890at2759"/>
<evidence type="ECO:0000256" key="5">
    <source>
        <dbReference type="ARBA" id="ARBA00022490"/>
    </source>
</evidence>
<feature type="compositionally biased region" description="Basic and acidic residues" evidence="10">
    <location>
        <begin position="221"/>
        <end position="233"/>
    </location>
</feature>
<protein>
    <recommendedName>
        <fullName evidence="4">Protein phosphatase 1 regulatory subunit 1B</fullName>
    </recommendedName>
    <alternativeName>
        <fullName evidence="8">DARPP-32</fullName>
    </alternativeName>
    <alternativeName>
        <fullName evidence="9">Dopamine- and cAMP-regulated neuronal phosphoprotein</fullName>
    </alternativeName>
</protein>
<dbReference type="GO" id="GO:0035556">
    <property type="term" value="P:intracellular signal transduction"/>
    <property type="evidence" value="ECO:0007669"/>
    <property type="project" value="TreeGrafter"/>
</dbReference>
<organism evidence="11 12">
    <name type="scientific">Scleropages formosus</name>
    <name type="common">Asian bonytongue</name>
    <name type="synonym">Osteoglossum formosum</name>
    <dbReference type="NCBI Taxonomy" id="113540"/>
    <lineage>
        <taxon>Eukaryota</taxon>
        <taxon>Metazoa</taxon>
        <taxon>Chordata</taxon>
        <taxon>Craniata</taxon>
        <taxon>Vertebrata</taxon>
        <taxon>Euteleostomi</taxon>
        <taxon>Actinopterygii</taxon>
        <taxon>Neopterygii</taxon>
        <taxon>Teleostei</taxon>
        <taxon>Osteoglossocephala</taxon>
        <taxon>Osteoglossomorpha</taxon>
        <taxon>Osteoglossiformes</taxon>
        <taxon>Osteoglossidae</taxon>
        <taxon>Scleropages</taxon>
    </lineage>
</organism>
<keyword evidence="7" id="KW-0650">Protein phosphatase inhibitor</keyword>
<dbReference type="GeneTree" id="ENSGT00730000111283"/>
<evidence type="ECO:0000256" key="7">
    <source>
        <dbReference type="ARBA" id="ARBA00023272"/>
    </source>
</evidence>
<comment type="subcellular location">
    <subcellularLocation>
        <location evidence="2">Cytoplasm</location>
    </subcellularLocation>
</comment>
<accession>A0A8C9WNX4</accession>
<evidence type="ECO:0000313" key="11">
    <source>
        <dbReference type="Ensembl" id="ENSSFOP00015076599.1"/>
    </source>
</evidence>
<evidence type="ECO:0000256" key="9">
    <source>
        <dbReference type="ARBA" id="ARBA00030254"/>
    </source>
</evidence>
<dbReference type="InterPro" id="IPR008466">
    <property type="entry name" value="PPP1R1A/B/C"/>
</dbReference>